<gene>
    <name evidence="4" type="ordered locus">KSE_12590</name>
</gene>
<dbReference type="eggNOG" id="COG1525">
    <property type="taxonomic scope" value="Bacteria"/>
</dbReference>
<dbReference type="PATRIC" id="fig|452652.3.peg.1257"/>
<organism evidence="4 5">
    <name type="scientific">Kitasatospora setae (strain ATCC 33774 / DSM 43861 / JCM 3304 / KCC A-0304 / NBRC 14216 / KM-6054)</name>
    <name type="common">Streptomyces setae</name>
    <dbReference type="NCBI Taxonomy" id="452652"/>
    <lineage>
        <taxon>Bacteria</taxon>
        <taxon>Bacillati</taxon>
        <taxon>Actinomycetota</taxon>
        <taxon>Actinomycetes</taxon>
        <taxon>Kitasatosporales</taxon>
        <taxon>Streptomycetaceae</taxon>
        <taxon>Kitasatospora</taxon>
    </lineage>
</organism>
<feature type="transmembrane region" description="Helical" evidence="1">
    <location>
        <begin position="141"/>
        <end position="159"/>
    </location>
</feature>
<reference evidence="4 5" key="1">
    <citation type="journal article" date="2010" name="DNA Res.">
        <title>Genome sequence of Kitasatospora setae NBRC 14216T: an evolutionary snapshot of the family Streptomycetaceae.</title>
        <authorList>
            <person name="Ichikawa N."/>
            <person name="Oguchi A."/>
            <person name="Ikeda H."/>
            <person name="Ishikawa J."/>
            <person name="Kitani S."/>
            <person name="Watanabe Y."/>
            <person name="Nakamura S."/>
            <person name="Katano Y."/>
            <person name="Kishi E."/>
            <person name="Sasagawa M."/>
            <person name="Ankai A."/>
            <person name="Fukui S."/>
            <person name="Hashimoto Y."/>
            <person name="Kamata S."/>
            <person name="Otoguro M."/>
            <person name="Tanikawa S."/>
            <person name="Nihira T."/>
            <person name="Horinouchi S."/>
            <person name="Ohnishi Y."/>
            <person name="Hayakawa M."/>
            <person name="Kuzuyama T."/>
            <person name="Arisawa A."/>
            <person name="Nomoto F."/>
            <person name="Miura H."/>
            <person name="Takahashi Y."/>
            <person name="Fujita N."/>
        </authorList>
    </citation>
    <scope>NUCLEOTIDE SEQUENCE [LARGE SCALE GENOMIC DNA]</scope>
    <source>
        <strain evidence="5">ATCC 33774 / DSM 43861 / JCM 3304 / KCC A-0304 / NBRC 14216 / KM-6054</strain>
    </source>
</reference>
<dbReference type="SMART" id="SM00894">
    <property type="entry name" value="Excalibur"/>
    <property type="match status" value="1"/>
</dbReference>
<keyword evidence="1" id="KW-1133">Transmembrane helix</keyword>
<evidence type="ECO:0000256" key="1">
    <source>
        <dbReference type="SAM" id="Phobius"/>
    </source>
</evidence>
<evidence type="ECO:0000313" key="4">
    <source>
        <dbReference type="EMBL" id="BAJ27092.1"/>
    </source>
</evidence>
<sequence length="168" mass="15929">MAMRVSAVLTAATLGAAVLVPVASATSAQALAPAADVKNCSDFKTQPEAQAVLDADRSDPNNLDADHDGIACENLPAGAVASTSASASASTSASAAASASAQTSASASAPASAATSASASTAAVPRGAVAAGYGPADHTQAVVVLGALALAAGGAALVVRRRTRDSGR</sequence>
<feature type="chain" id="PRO_5039418421" description="Excalibur calcium-binding domain-containing protein" evidence="2">
    <location>
        <begin position="31"/>
        <end position="168"/>
    </location>
</feature>
<dbReference type="InterPro" id="IPR008613">
    <property type="entry name" value="Excalibur_Ca-bd_domain"/>
</dbReference>
<proteinExistence type="predicted"/>
<accession>E4N7B1</accession>
<keyword evidence="5" id="KW-1185">Reference proteome</keyword>
<feature type="domain" description="Excalibur calcium-binding" evidence="3">
    <location>
        <begin position="36"/>
        <end position="73"/>
    </location>
</feature>
<evidence type="ECO:0000313" key="5">
    <source>
        <dbReference type="Proteomes" id="UP000007076"/>
    </source>
</evidence>
<feature type="signal peptide" evidence="2">
    <location>
        <begin position="1"/>
        <end position="30"/>
    </location>
</feature>
<evidence type="ECO:0000256" key="2">
    <source>
        <dbReference type="SAM" id="SignalP"/>
    </source>
</evidence>
<name>E4N7B1_KITSK</name>
<evidence type="ECO:0000259" key="3">
    <source>
        <dbReference type="SMART" id="SM00894"/>
    </source>
</evidence>
<dbReference type="EMBL" id="AP010968">
    <property type="protein sequence ID" value="BAJ27092.1"/>
    <property type="molecule type" value="Genomic_DNA"/>
</dbReference>
<dbReference type="Pfam" id="PF05901">
    <property type="entry name" value="Excalibur"/>
    <property type="match status" value="1"/>
</dbReference>
<dbReference type="AlphaFoldDB" id="E4N7B1"/>
<dbReference type="KEGG" id="ksk:KSE_12590"/>
<keyword evidence="1" id="KW-0472">Membrane</keyword>
<keyword evidence="2" id="KW-0732">Signal</keyword>
<keyword evidence="1" id="KW-0812">Transmembrane</keyword>
<protein>
    <recommendedName>
        <fullName evidence="3">Excalibur calcium-binding domain-containing protein</fullName>
    </recommendedName>
</protein>
<dbReference type="Proteomes" id="UP000007076">
    <property type="component" value="Chromosome"/>
</dbReference>
<dbReference type="HOGENOM" id="CLU_1618135_0_0_11"/>